<evidence type="ECO:0000313" key="1">
    <source>
        <dbReference type="EMBL" id="QHA10095.1"/>
    </source>
</evidence>
<protein>
    <submittedName>
        <fullName evidence="1">Uncharacterized protein</fullName>
    </submittedName>
</protein>
<sequence>MAGAALLPVALVTPGCGQFTAAAAPETPGTLCAAAGTLHGPHGEQAQVSLCADTGSPRLNITAPASCRGADTKVQYVCRTEGSWTVRRAGKTLGTGALPGSRLYAGPGAYEISATVRVRSTPAGVDLKGPVKATLSMTSPMGKATHVVSVDKSELRRNSTTTLTYTIRRDSDEGDGNARLGMIGEDGTGVQIRSTDHRCVNPLVGRYPSKTRMMHSLDCTVTELQPGHPEKIRVQITVGSKCSTVVSKLGYWIPQGQSMFTGAMLEGPKLTCR</sequence>
<name>A0A6I6NM22_9ACTN</name>
<reference evidence="1 2" key="1">
    <citation type="submission" date="2019-12" db="EMBL/GenBank/DDBJ databases">
        <title>Streptomyces sp. strain T44 isolated from rhizosphere soil of Broussonetia papyrifera.</title>
        <authorList>
            <person name="Mo P."/>
        </authorList>
    </citation>
    <scope>NUCLEOTIDE SEQUENCE [LARGE SCALE GENOMIC DNA]</scope>
    <source>
        <strain evidence="1 2">T44</strain>
    </source>
</reference>
<dbReference type="AlphaFoldDB" id="A0A6I6NM22"/>
<dbReference type="KEGG" id="sbro:GQF42_39260"/>
<evidence type="ECO:0000313" key="2">
    <source>
        <dbReference type="Proteomes" id="UP000436138"/>
    </source>
</evidence>
<dbReference type="EMBL" id="CP047020">
    <property type="protein sequence ID" value="QHA10095.1"/>
    <property type="molecule type" value="Genomic_DNA"/>
</dbReference>
<gene>
    <name evidence="1" type="ORF">GQF42_39260</name>
</gene>
<dbReference type="Proteomes" id="UP000436138">
    <property type="component" value="Chromosome"/>
</dbReference>
<organism evidence="1 2">
    <name type="scientific">Streptomyces broussonetiae</name>
    <dbReference type="NCBI Taxonomy" id="2686304"/>
    <lineage>
        <taxon>Bacteria</taxon>
        <taxon>Bacillati</taxon>
        <taxon>Actinomycetota</taxon>
        <taxon>Actinomycetes</taxon>
        <taxon>Kitasatosporales</taxon>
        <taxon>Streptomycetaceae</taxon>
        <taxon>Streptomyces</taxon>
    </lineage>
</organism>
<proteinExistence type="predicted"/>
<accession>A0A6I6NM22</accession>
<keyword evidence="2" id="KW-1185">Reference proteome</keyword>